<reference evidence="1 2" key="1">
    <citation type="submission" date="2016-08" db="EMBL/GenBank/DDBJ databases">
        <authorList>
            <person name="Loux V."/>
            <person name="Rue O."/>
        </authorList>
    </citation>
    <scope>NUCLEOTIDE SEQUENCE [LARGE SCALE GENOMIC DNA]</scope>
    <source>
        <strain evidence="1 2">AFSSA_08CEB44bac</strain>
    </source>
</reference>
<name>A0AAX2CNA0_9BACI</name>
<protein>
    <submittedName>
        <fullName evidence="1">Uncharacterized protein</fullName>
    </submittedName>
</protein>
<gene>
    <name evidence="1" type="ORF">BCB44BAC_04390</name>
</gene>
<accession>A0AAX2CNA0</accession>
<evidence type="ECO:0000313" key="2">
    <source>
        <dbReference type="Proteomes" id="UP000242164"/>
    </source>
</evidence>
<dbReference type="Proteomes" id="UP000242164">
    <property type="component" value="Unassembled WGS sequence"/>
</dbReference>
<evidence type="ECO:0000313" key="1">
    <source>
        <dbReference type="EMBL" id="SCM07147.1"/>
    </source>
</evidence>
<dbReference type="EMBL" id="FMIK01000063">
    <property type="protein sequence ID" value="SCM07147.1"/>
    <property type="molecule type" value="Genomic_DNA"/>
</dbReference>
<proteinExistence type="predicted"/>
<comment type="caution">
    <text evidence="1">The sequence shown here is derived from an EMBL/GenBank/DDBJ whole genome shotgun (WGS) entry which is preliminary data.</text>
</comment>
<organism evidence="1 2">
    <name type="scientific">Bacillus cytotoxicus</name>
    <dbReference type="NCBI Taxonomy" id="580165"/>
    <lineage>
        <taxon>Bacteria</taxon>
        <taxon>Bacillati</taxon>
        <taxon>Bacillota</taxon>
        <taxon>Bacilli</taxon>
        <taxon>Bacillales</taxon>
        <taxon>Bacillaceae</taxon>
        <taxon>Bacillus</taxon>
        <taxon>Bacillus cereus group</taxon>
    </lineage>
</organism>
<sequence>MKDLSIAIDTKQMNQFPNNKKVVSDYIQRVVLQ</sequence>
<dbReference type="AlphaFoldDB" id="A0AAX2CNA0"/>